<feature type="region of interest" description="Disordered" evidence="1">
    <location>
        <begin position="1"/>
        <end position="64"/>
    </location>
</feature>
<name>A0ABU8URT2_9ACTN</name>
<keyword evidence="3" id="KW-1185">Reference proteome</keyword>
<evidence type="ECO:0000256" key="1">
    <source>
        <dbReference type="SAM" id="MobiDB-lite"/>
    </source>
</evidence>
<feature type="compositionally biased region" description="Acidic residues" evidence="1">
    <location>
        <begin position="1"/>
        <end position="16"/>
    </location>
</feature>
<protein>
    <submittedName>
        <fullName evidence="2">Uncharacterized protein</fullName>
    </submittedName>
</protein>
<feature type="compositionally biased region" description="Low complexity" evidence="1">
    <location>
        <begin position="29"/>
        <end position="41"/>
    </location>
</feature>
<feature type="compositionally biased region" description="Basic and acidic residues" evidence="1">
    <location>
        <begin position="18"/>
        <end position="27"/>
    </location>
</feature>
<evidence type="ECO:0000313" key="3">
    <source>
        <dbReference type="Proteomes" id="UP001376459"/>
    </source>
</evidence>
<proteinExistence type="predicted"/>
<dbReference type="Proteomes" id="UP001376459">
    <property type="component" value="Unassembled WGS sequence"/>
</dbReference>
<comment type="caution">
    <text evidence="2">The sequence shown here is derived from an EMBL/GenBank/DDBJ whole genome shotgun (WGS) entry which is preliminary data.</text>
</comment>
<organism evidence="2 3">
    <name type="scientific">Streptomyces machairae</name>
    <dbReference type="NCBI Taxonomy" id="3134109"/>
    <lineage>
        <taxon>Bacteria</taxon>
        <taxon>Bacillati</taxon>
        <taxon>Actinomycetota</taxon>
        <taxon>Actinomycetes</taxon>
        <taxon>Kitasatosporales</taxon>
        <taxon>Streptomycetaceae</taxon>
        <taxon>Streptomyces</taxon>
    </lineage>
</organism>
<sequence length="64" mass="6452">MRGVGDAEDGDGDVEGGEALRPRRGSDSRNAAAVAARQRTASPRRAGTAAMESPATALITPMAA</sequence>
<dbReference type="EMBL" id="JBBKAK010000001">
    <property type="protein sequence ID" value="MEJ8671616.1"/>
    <property type="molecule type" value="Genomic_DNA"/>
</dbReference>
<gene>
    <name evidence="2" type="ORF">WKI71_34415</name>
</gene>
<reference evidence="2 3" key="1">
    <citation type="submission" date="2024-03" db="EMBL/GenBank/DDBJ databases">
        <title>Novel Streptomyces species of biotechnological and ecological value are a feature of Machair soil.</title>
        <authorList>
            <person name="Prole J.R."/>
            <person name="Goodfellow M."/>
            <person name="Allenby N."/>
            <person name="Ward A.C."/>
        </authorList>
    </citation>
    <scope>NUCLEOTIDE SEQUENCE [LARGE SCALE GENOMIC DNA]</scope>
    <source>
        <strain evidence="2 3">MS1.AVA.1</strain>
    </source>
</reference>
<accession>A0ABU8URT2</accession>
<evidence type="ECO:0000313" key="2">
    <source>
        <dbReference type="EMBL" id="MEJ8671616.1"/>
    </source>
</evidence>